<evidence type="ECO:0000313" key="3">
    <source>
        <dbReference type="Proteomes" id="UP001241656"/>
    </source>
</evidence>
<organism evidence="2 3">
    <name type="scientific">Chryseobacterium gotjawalense</name>
    <dbReference type="NCBI Taxonomy" id="3042315"/>
    <lineage>
        <taxon>Bacteria</taxon>
        <taxon>Pseudomonadati</taxon>
        <taxon>Bacteroidota</taxon>
        <taxon>Flavobacteriia</taxon>
        <taxon>Flavobacteriales</taxon>
        <taxon>Weeksellaceae</taxon>
        <taxon>Chryseobacterium group</taxon>
        <taxon>Chryseobacterium</taxon>
    </lineage>
</organism>
<gene>
    <name evidence="2" type="ORF">QGN23_11175</name>
</gene>
<evidence type="ECO:0000313" key="2">
    <source>
        <dbReference type="EMBL" id="WHF50988.1"/>
    </source>
</evidence>
<feature type="compositionally biased region" description="Basic and acidic residues" evidence="1">
    <location>
        <begin position="51"/>
        <end position="62"/>
    </location>
</feature>
<reference evidence="2 3" key="1">
    <citation type="submission" date="2023-05" db="EMBL/GenBank/DDBJ databases">
        <title>Genomic insight into Chryseobacterium sp. wdc7 isolated forest soil (Gotjawal).</title>
        <authorList>
            <person name="Park S.-J."/>
        </authorList>
    </citation>
    <scope>NUCLEOTIDE SEQUENCE [LARGE SCALE GENOMIC DNA]</scope>
    <source>
        <strain evidence="3">wdc7</strain>
    </source>
</reference>
<accession>A0ABY8RCV1</accession>
<dbReference type="RefSeq" id="WP_282904383.1">
    <property type="nucleotide sequence ID" value="NZ_CP124855.1"/>
</dbReference>
<dbReference type="InterPro" id="IPR018691">
    <property type="entry name" value="DUF2188"/>
</dbReference>
<sequence length="76" mass="8435">MGKNQHVVKNSDQWGVKGEGNSKSTKNFPTQKDAIEFAKTIAKNQKSEVVIHGRDGKIRDSDSYGNDPNPPKDTKH</sequence>
<feature type="region of interest" description="Disordered" evidence="1">
    <location>
        <begin position="1"/>
        <end position="31"/>
    </location>
</feature>
<dbReference type="Pfam" id="PF09954">
    <property type="entry name" value="DUF2188"/>
    <property type="match status" value="1"/>
</dbReference>
<feature type="region of interest" description="Disordered" evidence="1">
    <location>
        <begin position="51"/>
        <end position="76"/>
    </location>
</feature>
<feature type="compositionally biased region" description="Polar residues" evidence="1">
    <location>
        <begin position="21"/>
        <end position="30"/>
    </location>
</feature>
<proteinExistence type="predicted"/>
<evidence type="ECO:0000256" key="1">
    <source>
        <dbReference type="SAM" id="MobiDB-lite"/>
    </source>
</evidence>
<protein>
    <submittedName>
        <fullName evidence="2">DUF2188 domain-containing protein</fullName>
    </submittedName>
</protein>
<name>A0ABY8RCV1_9FLAO</name>
<dbReference type="Proteomes" id="UP001241656">
    <property type="component" value="Chromosome"/>
</dbReference>
<dbReference type="EMBL" id="CP124855">
    <property type="protein sequence ID" value="WHF50988.1"/>
    <property type="molecule type" value="Genomic_DNA"/>
</dbReference>
<keyword evidence="3" id="KW-1185">Reference proteome</keyword>